<dbReference type="Pfam" id="PF13440">
    <property type="entry name" value="Polysacc_synt_3"/>
    <property type="match status" value="1"/>
</dbReference>
<dbReference type="GO" id="GO:0005886">
    <property type="term" value="C:plasma membrane"/>
    <property type="evidence" value="ECO:0007669"/>
    <property type="project" value="UniProtKB-SubCell"/>
</dbReference>
<dbReference type="Proteomes" id="UP000256304">
    <property type="component" value="Unassembled WGS sequence"/>
</dbReference>
<feature type="transmembrane region" description="Helical" evidence="6">
    <location>
        <begin position="252"/>
        <end position="274"/>
    </location>
</feature>
<feature type="transmembrane region" description="Helical" evidence="6">
    <location>
        <begin position="378"/>
        <end position="399"/>
    </location>
</feature>
<feature type="transmembrane region" description="Helical" evidence="6">
    <location>
        <begin position="170"/>
        <end position="203"/>
    </location>
</feature>
<gene>
    <name evidence="7" type="ORF">A8990_15322</name>
</gene>
<feature type="transmembrane region" description="Helical" evidence="6">
    <location>
        <begin position="129"/>
        <end position="149"/>
    </location>
</feature>
<dbReference type="OrthoDB" id="109075at2"/>
<organism evidence="7 8">
    <name type="scientific">Paenibacillus taihuensis</name>
    <dbReference type="NCBI Taxonomy" id="1156355"/>
    <lineage>
        <taxon>Bacteria</taxon>
        <taxon>Bacillati</taxon>
        <taxon>Bacillota</taxon>
        <taxon>Bacilli</taxon>
        <taxon>Bacillales</taxon>
        <taxon>Paenibacillaceae</taxon>
        <taxon>Paenibacillus</taxon>
    </lineage>
</organism>
<sequence>MKIISSRTAPLLQGWMSNKFIRNVSVVMSGTAIAQVIAMIIVPILSRIYQPEQLGVFSLYLSIVTIFSVVSAFRYEIAIVLPKEEDEATRISILSCIIIGLLSLTLAFVSLFFGDSITAMLGSPELKPWLIWVPVSVCATGLYQVLNNWSTRQKQYKRMSMSLVGRSSSIATTQIAAGAAGLASSGLIGGQIAGQLIATVLWIVRTWRESSNLFIKSFSIEKLKQTARKYSEFPFYSTPQTLVNSLSQNLPIFMLSYFYGSAVIGLYSLGLRLIQFPVTLVAQSVRQVLLQRISEAKQGEIDMRQMFIKFTITLALIALLPSLFIIFFGPQLFKIVLGAQWMEAGVYASWMVIWMFLSFISAPALVLMTVFGLQRRLLIYETLLLAARFGALFVGGTYFSVVKCIAMFTLVGVVFNVYLIASMLKGSKERVKKYGG</sequence>
<keyword evidence="2" id="KW-1003">Cell membrane</keyword>
<accession>A0A3D9Q4Z0</accession>
<dbReference type="AlphaFoldDB" id="A0A3D9Q4Z0"/>
<evidence type="ECO:0000256" key="1">
    <source>
        <dbReference type="ARBA" id="ARBA00004651"/>
    </source>
</evidence>
<proteinExistence type="predicted"/>
<dbReference type="PANTHER" id="PTHR30250:SF28">
    <property type="entry name" value="POLYSACCHARIDE BIOSYNTHESIS PROTEIN"/>
    <property type="match status" value="1"/>
</dbReference>
<dbReference type="EMBL" id="QTTN01000053">
    <property type="protein sequence ID" value="REE57512.1"/>
    <property type="molecule type" value="Genomic_DNA"/>
</dbReference>
<feature type="transmembrane region" description="Helical" evidence="6">
    <location>
        <begin position="93"/>
        <end position="114"/>
    </location>
</feature>
<feature type="transmembrane region" description="Helical" evidence="6">
    <location>
        <begin position="405"/>
        <end position="424"/>
    </location>
</feature>
<comment type="subcellular location">
    <subcellularLocation>
        <location evidence="1">Cell membrane</location>
        <topology evidence="1">Multi-pass membrane protein</topology>
    </subcellularLocation>
</comment>
<dbReference type="PANTHER" id="PTHR30250">
    <property type="entry name" value="PST FAMILY PREDICTED COLANIC ACID TRANSPORTER"/>
    <property type="match status" value="1"/>
</dbReference>
<keyword evidence="3 6" id="KW-0812">Transmembrane</keyword>
<evidence type="ECO:0000256" key="2">
    <source>
        <dbReference type="ARBA" id="ARBA00022475"/>
    </source>
</evidence>
<feature type="transmembrane region" description="Helical" evidence="6">
    <location>
        <begin position="348"/>
        <end position="371"/>
    </location>
</feature>
<feature type="transmembrane region" description="Helical" evidence="6">
    <location>
        <begin position="20"/>
        <end position="45"/>
    </location>
</feature>
<evidence type="ECO:0000256" key="4">
    <source>
        <dbReference type="ARBA" id="ARBA00022989"/>
    </source>
</evidence>
<evidence type="ECO:0000313" key="8">
    <source>
        <dbReference type="Proteomes" id="UP000256304"/>
    </source>
</evidence>
<dbReference type="InterPro" id="IPR050833">
    <property type="entry name" value="Poly_Biosynth_Transport"/>
</dbReference>
<feature type="transmembrane region" description="Helical" evidence="6">
    <location>
        <begin position="307"/>
        <end position="328"/>
    </location>
</feature>
<feature type="transmembrane region" description="Helical" evidence="6">
    <location>
        <begin position="57"/>
        <end position="81"/>
    </location>
</feature>
<name>A0A3D9Q4Z0_9BACL</name>
<reference evidence="7 8" key="1">
    <citation type="submission" date="2018-08" db="EMBL/GenBank/DDBJ databases">
        <title>Genomic Encyclopedia of Type Strains, Phase III (KMG-III): the genomes of soil and plant-associated and newly described type strains.</title>
        <authorList>
            <person name="Whitman W."/>
        </authorList>
    </citation>
    <scope>NUCLEOTIDE SEQUENCE [LARGE SCALE GENOMIC DNA]</scope>
    <source>
        <strain evidence="7 8">CGMCC 1.10966</strain>
    </source>
</reference>
<keyword evidence="8" id="KW-1185">Reference proteome</keyword>
<evidence type="ECO:0000256" key="6">
    <source>
        <dbReference type="SAM" id="Phobius"/>
    </source>
</evidence>
<comment type="caution">
    <text evidence="7">The sequence shown here is derived from an EMBL/GenBank/DDBJ whole genome shotgun (WGS) entry which is preliminary data.</text>
</comment>
<evidence type="ECO:0000313" key="7">
    <source>
        <dbReference type="EMBL" id="REE57512.1"/>
    </source>
</evidence>
<evidence type="ECO:0000256" key="3">
    <source>
        <dbReference type="ARBA" id="ARBA00022692"/>
    </source>
</evidence>
<keyword evidence="4 6" id="KW-1133">Transmembrane helix</keyword>
<keyword evidence="5 6" id="KW-0472">Membrane</keyword>
<protein>
    <submittedName>
        <fullName evidence="7">O-antigen/teichoic acid export membrane protein</fullName>
    </submittedName>
</protein>
<evidence type="ECO:0000256" key="5">
    <source>
        <dbReference type="ARBA" id="ARBA00023136"/>
    </source>
</evidence>